<gene>
    <name evidence="2" type="ORF">E2C01_051607</name>
</gene>
<accession>A0A5B7GF95</accession>
<evidence type="ECO:0000313" key="2">
    <source>
        <dbReference type="EMBL" id="MPC57622.1"/>
    </source>
</evidence>
<evidence type="ECO:0000313" key="3">
    <source>
        <dbReference type="Proteomes" id="UP000324222"/>
    </source>
</evidence>
<protein>
    <submittedName>
        <fullName evidence="2">Uncharacterized protein</fullName>
    </submittedName>
</protein>
<name>A0A5B7GF95_PORTR</name>
<feature type="region of interest" description="Disordered" evidence="1">
    <location>
        <begin position="1"/>
        <end position="29"/>
    </location>
</feature>
<dbReference type="EMBL" id="VSRR010014935">
    <property type="protein sequence ID" value="MPC57622.1"/>
    <property type="molecule type" value="Genomic_DNA"/>
</dbReference>
<sequence length="204" mass="22695">MKEYQIKEVQPISRDESATSAKEQSPSQQSRRFCIGKGCTRQISSESLHRHNSCVKCRGGVCTPDSKRDECKEWQEDTVLMAYKYQHSLETQYKSFTKRFSSSLHSSAAPPVKQIIGSFVQDEVCRDCSVLSPRSSMDPGPSASQVVAPPSCRCAGTAYQCAFYHVAVCYSAPNLNMVFWLGSVGNSRHSSAAMFHPEFERSSV</sequence>
<reference evidence="2 3" key="1">
    <citation type="submission" date="2019-05" db="EMBL/GenBank/DDBJ databases">
        <title>Another draft genome of Portunus trituberculatus and its Hox gene families provides insights of decapod evolution.</title>
        <authorList>
            <person name="Jeong J.-H."/>
            <person name="Song I."/>
            <person name="Kim S."/>
            <person name="Choi T."/>
            <person name="Kim D."/>
            <person name="Ryu S."/>
            <person name="Kim W."/>
        </authorList>
    </citation>
    <scope>NUCLEOTIDE SEQUENCE [LARGE SCALE GENOMIC DNA]</scope>
    <source>
        <tissue evidence="2">Muscle</tissue>
    </source>
</reference>
<keyword evidence="3" id="KW-1185">Reference proteome</keyword>
<dbReference type="Proteomes" id="UP000324222">
    <property type="component" value="Unassembled WGS sequence"/>
</dbReference>
<evidence type="ECO:0000256" key="1">
    <source>
        <dbReference type="SAM" id="MobiDB-lite"/>
    </source>
</evidence>
<organism evidence="2 3">
    <name type="scientific">Portunus trituberculatus</name>
    <name type="common">Swimming crab</name>
    <name type="synonym">Neptunus trituberculatus</name>
    <dbReference type="NCBI Taxonomy" id="210409"/>
    <lineage>
        <taxon>Eukaryota</taxon>
        <taxon>Metazoa</taxon>
        <taxon>Ecdysozoa</taxon>
        <taxon>Arthropoda</taxon>
        <taxon>Crustacea</taxon>
        <taxon>Multicrustacea</taxon>
        <taxon>Malacostraca</taxon>
        <taxon>Eumalacostraca</taxon>
        <taxon>Eucarida</taxon>
        <taxon>Decapoda</taxon>
        <taxon>Pleocyemata</taxon>
        <taxon>Brachyura</taxon>
        <taxon>Eubrachyura</taxon>
        <taxon>Portunoidea</taxon>
        <taxon>Portunidae</taxon>
        <taxon>Portuninae</taxon>
        <taxon>Portunus</taxon>
    </lineage>
</organism>
<dbReference type="AlphaFoldDB" id="A0A5B7GF95"/>
<feature type="compositionally biased region" description="Polar residues" evidence="1">
    <location>
        <begin position="18"/>
        <end position="29"/>
    </location>
</feature>
<comment type="caution">
    <text evidence="2">The sequence shown here is derived from an EMBL/GenBank/DDBJ whole genome shotgun (WGS) entry which is preliminary data.</text>
</comment>
<proteinExistence type="predicted"/>